<evidence type="ECO:0000256" key="1">
    <source>
        <dbReference type="ARBA" id="ARBA00022737"/>
    </source>
</evidence>
<dbReference type="PROSITE" id="PS50088">
    <property type="entry name" value="ANK_REPEAT"/>
    <property type="match status" value="2"/>
</dbReference>
<dbReference type="SUPFAM" id="SSF48403">
    <property type="entry name" value="Ankyrin repeat"/>
    <property type="match status" value="1"/>
</dbReference>
<dbReference type="GeneTree" id="ENSGT00940000153695"/>
<dbReference type="STRING" id="30732.ENSOMEP00000001077"/>
<dbReference type="Gene3D" id="1.25.40.20">
    <property type="entry name" value="Ankyrin repeat-containing domain"/>
    <property type="match status" value="3"/>
</dbReference>
<evidence type="ECO:0000256" key="4">
    <source>
        <dbReference type="SAM" id="MobiDB-lite"/>
    </source>
</evidence>
<sequence length="324" mass="36882">MTPNPAEQYPVSPPETVYSPPTPEKTPMTLFHWQIQQEAKRLEMMPPELVNRQDPDGDTYLHLAVAQGRRALSYVLAAKMAELGTLEIKEHNGQTALQVAAVSNQHLILQDLLTHGAQINTMDMWWRSPLHVCAERGYYQSILHSDLYVKDYYFFAGLTPLHLAVLSHNAAVKQMRELENPCEFRIRELERKKNSCMESIRTLMLMGASILTKEMKSGRNCLHMACEEANMDLLCFLIRRPIKTTICFVLKTYSGNTALHIACSLPNTKHQVEAVKLLMRKGADPRARNFENDFPSQLMQDGTVSEKARNLFFFINCATAEILT</sequence>
<proteinExistence type="predicted"/>
<reference evidence="5" key="1">
    <citation type="submission" date="2025-08" db="UniProtKB">
        <authorList>
            <consortium name="Ensembl"/>
        </authorList>
    </citation>
    <scope>IDENTIFICATION</scope>
</reference>
<keyword evidence="2 3" id="KW-0040">ANK repeat</keyword>
<keyword evidence="1" id="KW-0677">Repeat</keyword>
<organism evidence="5 6">
    <name type="scientific">Oryzias melastigma</name>
    <name type="common">Marine medaka</name>
    <dbReference type="NCBI Taxonomy" id="30732"/>
    <lineage>
        <taxon>Eukaryota</taxon>
        <taxon>Metazoa</taxon>
        <taxon>Chordata</taxon>
        <taxon>Craniata</taxon>
        <taxon>Vertebrata</taxon>
        <taxon>Euteleostomi</taxon>
        <taxon>Actinopterygii</taxon>
        <taxon>Neopterygii</taxon>
        <taxon>Teleostei</taxon>
        <taxon>Neoteleostei</taxon>
        <taxon>Acanthomorphata</taxon>
        <taxon>Ovalentaria</taxon>
        <taxon>Atherinomorphae</taxon>
        <taxon>Beloniformes</taxon>
        <taxon>Adrianichthyidae</taxon>
        <taxon>Oryziinae</taxon>
        <taxon>Oryzias</taxon>
    </lineage>
</organism>
<dbReference type="PROSITE" id="PS50297">
    <property type="entry name" value="ANK_REP_REGION"/>
    <property type="match status" value="2"/>
</dbReference>
<evidence type="ECO:0000256" key="2">
    <source>
        <dbReference type="ARBA" id="ARBA00023043"/>
    </source>
</evidence>
<protein>
    <submittedName>
        <fullName evidence="5">Nuclear factor of kappa light polypeptide gene enhancer in B-cells inhibitor, zeta</fullName>
    </submittedName>
</protein>
<dbReference type="Pfam" id="PF12796">
    <property type="entry name" value="Ank_2"/>
    <property type="match status" value="2"/>
</dbReference>
<evidence type="ECO:0000256" key="3">
    <source>
        <dbReference type="PROSITE-ProRule" id="PRU00023"/>
    </source>
</evidence>
<evidence type="ECO:0000313" key="5">
    <source>
        <dbReference type="Ensembl" id="ENSOMEP00000001077.1"/>
    </source>
</evidence>
<dbReference type="Ensembl" id="ENSOMET00000014789.1">
    <property type="protein sequence ID" value="ENSOMEP00000001077.1"/>
    <property type="gene ID" value="ENSOMEG00000001958.1"/>
</dbReference>
<evidence type="ECO:0000313" key="6">
    <source>
        <dbReference type="Proteomes" id="UP000261560"/>
    </source>
</evidence>
<dbReference type="GO" id="GO:0010468">
    <property type="term" value="P:regulation of gene expression"/>
    <property type="evidence" value="ECO:0007669"/>
    <property type="project" value="TreeGrafter"/>
</dbReference>
<feature type="repeat" description="ANK" evidence="3">
    <location>
        <begin position="254"/>
        <end position="290"/>
    </location>
</feature>
<dbReference type="AlphaFoldDB" id="A0A3B3B7D4"/>
<feature type="region of interest" description="Disordered" evidence="4">
    <location>
        <begin position="1"/>
        <end position="24"/>
    </location>
</feature>
<feature type="repeat" description="ANK" evidence="3">
    <location>
        <begin position="92"/>
        <end position="124"/>
    </location>
</feature>
<reference evidence="5" key="2">
    <citation type="submission" date="2025-09" db="UniProtKB">
        <authorList>
            <consortium name="Ensembl"/>
        </authorList>
    </citation>
    <scope>IDENTIFICATION</scope>
</reference>
<name>A0A3B3B7D4_ORYME</name>
<dbReference type="PaxDb" id="30732-ENSOMEP00000001077"/>
<keyword evidence="6" id="KW-1185">Reference proteome</keyword>
<dbReference type="OMA" id="HMACEEA"/>
<dbReference type="PANTHER" id="PTHR24124:SF5">
    <property type="entry name" value="NF-KAPPA-B INHIBITOR ZETA"/>
    <property type="match status" value="1"/>
</dbReference>
<dbReference type="Proteomes" id="UP000261560">
    <property type="component" value="Unplaced"/>
</dbReference>
<dbReference type="InterPro" id="IPR002110">
    <property type="entry name" value="Ankyrin_rpt"/>
</dbReference>
<dbReference type="PANTHER" id="PTHR24124">
    <property type="entry name" value="ANKYRIN REPEAT FAMILY A"/>
    <property type="match status" value="1"/>
</dbReference>
<dbReference type="InterPro" id="IPR036770">
    <property type="entry name" value="Ankyrin_rpt-contain_sf"/>
</dbReference>
<dbReference type="GO" id="GO:0005634">
    <property type="term" value="C:nucleus"/>
    <property type="evidence" value="ECO:0007669"/>
    <property type="project" value="TreeGrafter"/>
</dbReference>
<dbReference type="PRINTS" id="PR01415">
    <property type="entry name" value="ANKYRIN"/>
</dbReference>
<accession>A0A3B3B7D4</accession>
<dbReference type="SMART" id="SM00248">
    <property type="entry name" value="ANK"/>
    <property type="match status" value="5"/>
</dbReference>